<dbReference type="GO" id="GO:0006874">
    <property type="term" value="P:intracellular calcium ion homeostasis"/>
    <property type="evidence" value="ECO:0007669"/>
    <property type="project" value="TreeGrafter"/>
</dbReference>
<dbReference type="InterPro" id="IPR044880">
    <property type="entry name" value="NCX_ion-bd_dom_sf"/>
</dbReference>
<dbReference type="Gene3D" id="1.20.1420.30">
    <property type="entry name" value="NCX, central ion-binding region"/>
    <property type="match status" value="2"/>
</dbReference>
<comment type="caution">
    <text evidence="8">The sequence shown here is derived from an EMBL/GenBank/DDBJ whole genome shotgun (WGS) entry which is preliminary data.</text>
</comment>
<dbReference type="NCBIfam" id="TIGR00367">
    <property type="entry name" value="calcium/sodium antiporter"/>
    <property type="match status" value="1"/>
</dbReference>
<name>A0A2M7H2W0_9BACT</name>
<evidence type="ECO:0000256" key="1">
    <source>
        <dbReference type="ARBA" id="ARBA00004141"/>
    </source>
</evidence>
<keyword evidence="2 6" id="KW-0812">Transmembrane</keyword>
<dbReference type="GO" id="GO:0005262">
    <property type="term" value="F:calcium channel activity"/>
    <property type="evidence" value="ECO:0007669"/>
    <property type="project" value="TreeGrafter"/>
</dbReference>
<evidence type="ECO:0000259" key="7">
    <source>
        <dbReference type="Pfam" id="PF01699"/>
    </source>
</evidence>
<dbReference type="Proteomes" id="UP000230292">
    <property type="component" value="Unassembled WGS sequence"/>
</dbReference>
<feature type="transmembrane region" description="Helical" evidence="6">
    <location>
        <begin position="72"/>
        <end position="96"/>
    </location>
</feature>
<dbReference type="AlphaFoldDB" id="A0A2M7H2W0"/>
<dbReference type="EMBL" id="PFGC01000048">
    <property type="protein sequence ID" value="PIW36561.1"/>
    <property type="molecule type" value="Genomic_DNA"/>
</dbReference>
<keyword evidence="5" id="KW-0175">Coiled coil</keyword>
<evidence type="ECO:0000313" key="9">
    <source>
        <dbReference type="Proteomes" id="UP000230292"/>
    </source>
</evidence>
<feature type="transmembrane region" description="Helical" evidence="6">
    <location>
        <begin position="196"/>
        <end position="215"/>
    </location>
</feature>
<feature type="transmembrane region" description="Helical" evidence="6">
    <location>
        <begin position="131"/>
        <end position="149"/>
    </location>
</feature>
<proteinExistence type="predicted"/>
<dbReference type="GO" id="GO:0008273">
    <property type="term" value="F:calcium, potassium:sodium antiporter activity"/>
    <property type="evidence" value="ECO:0007669"/>
    <property type="project" value="TreeGrafter"/>
</dbReference>
<feature type="transmembrane region" description="Helical" evidence="6">
    <location>
        <begin position="32"/>
        <end position="52"/>
    </location>
</feature>
<evidence type="ECO:0000256" key="5">
    <source>
        <dbReference type="SAM" id="Coils"/>
    </source>
</evidence>
<gene>
    <name evidence="8" type="ORF">COW24_04660</name>
</gene>
<feature type="transmembrane region" description="Helical" evidence="6">
    <location>
        <begin position="259"/>
        <end position="279"/>
    </location>
</feature>
<feature type="coiled-coil region" evidence="5">
    <location>
        <begin position="155"/>
        <end position="185"/>
    </location>
</feature>
<sequence>MGQIIFWFIVLIISLIVLVKSADYFTEYSEKIGLAFGMSSFIIGATIVAIGTSMPELVSSLFAALGSGTTEFVADNIIGSNIANALLILGIGAIYGKTLKVETSLIDVDLPFFFMSMALFSYFAFDGDITRLEGLFLLGFFIIFIIYNVRSDSTVEEVADDVEELEELHEQYEETEEARVDLDGDGKPDRAPIGKYMLYVLISMVAISASAKYLIDSVLTLSDLLGIQSSLLTITVVALGTSLPEVLTSLAAIKLGNHGIAIGNVFGSNTFNLLLVGGFPALFTDLKIGDLSMTVGLPFLIIATFVAIFVTIDDKVRIWEGSAMLFLYVVFLAKIVQVI</sequence>
<evidence type="ECO:0000256" key="2">
    <source>
        <dbReference type="ARBA" id="ARBA00022692"/>
    </source>
</evidence>
<feature type="transmembrane region" description="Helical" evidence="6">
    <location>
        <begin position="227"/>
        <end position="247"/>
    </location>
</feature>
<feature type="transmembrane region" description="Helical" evidence="6">
    <location>
        <begin position="318"/>
        <end position="336"/>
    </location>
</feature>
<evidence type="ECO:0000256" key="4">
    <source>
        <dbReference type="ARBA" id="ARBA00023136"/>
    </source>
</evidence>
<dbReference type="GO" id="GO:0005886">
    <property type="term" value="C:plasma membrane"/>
    <property type="evidence" value="ECO:0007669"/>
    <property type="project" value="TreeGrafter"/>
</dbReference>
<dbReference type="PANTHER" id="PTHR10846:SF8">
    <property type="entry name" value="INNER MEMBRANE PROTEIN YRBG"/>
    <property type="match status" value="1"/>
</dbReference>
<organism evidence="8 9">
    <name type="scientific">Candidatus Kerfeldbacteria bacterium CG15_BIG_FIL_POST_REV_8_21_14_020_45_12</name>
    <dbReference type="NCBI Taxonomy" id="2014247"/>
    <lineage>
        <taxon>Bacteria</taxon>
        <taxon>Candidatus Kerfeldiibacteriota</taxon>
    </lineage>
</organism>
<keyword evidence="3 6" id="KW-1133">Transmembrane helix</keyword>
<dbReference type="InterPro" id="IPR004481">
    <property type="entry name" value="K/Na/Ca-exchanger"/>
</dbReference>
<dbReference type="PANTHER" id="PTHR10846">
    <property type="entry name" value="SODIUM/POTASSIUM/CALCIUM EXCHANGER"/>
    <property type="match status" value="1"/>
</dbReference>
<reference evidence="8 9" key="1">
    <citation type="submission" date="2017-09" db="EMBL/GenBank/DDBJ databases">
        <title>Depth-based differentiation of microbial function through sediment-hosted aquifers and enrichment of novel symbionts in the deep terrestrial subsurface.</title>
        <authorList>
            <person name="Probst A.J."/>
            <person name="Ladd B."/>
            <person name="Jarett J.K."/>
            <person name="Geller-Mcgrath D.E."/>
            <person name="Sieber C.M."/>
            <person name="Emerson J.B."/>
            <person name="Anantharaman K."/>
            <person name="Thomas B.C."/>
            <person name="Malmstrom R."/>
            <person name="Stieglmeier M."/>
            <person name="Klingl A."/>
            <person name="Woyke T."/>
            <person name="Ryan C.M."/>
            <person name="Banfield J.F."/>
        </authorList>
    </citation>
    <scope>NUCLEOTIDE SEQUENCE [LARGE SCALE GENOMIC DNA]</scope>
    <source>
        <strain evidence="8">CG15_BIG_FIL_POST_REV_8_21_14_020_45_12</strain>
    </source>
</reference>
<dbReference type="InterPro" id="IPR004837">
    <property type="entry name" value="NaCa_Exmemb"/>
</dbReference>
<protein>
    <submittedName>
        <fullName evidence="8">Conjugal transfer protein TraR</fullName>
    </submittedName>
</protein>
<evidence type="ECO:0000256" key="3">
    <source>
        <dbReference type="ARBA" id="ARBA00022989"/>
    </source>
</evidence>
<comment type="subcellular location">
    <subcellularLocation>
        <location evidence="1">Membrane</location>
        <topology evidence="1">Multi-pass membrane protein</topology>
    </subcellularLocation>
</comment>
<evidence type="ECO:0000256" key="6">
    <source>
        <dbReference type="SAM" id="Phobius"/>
    </source>
</evidence>
<dbReference type="Pfam" id="PF01699">
    <property type="entry name" value="Na_Ca_ex"/>
    <property type="match status" value="2"/>
</dbReference>
<keyword evidence="4 6" id="KW-0472">Membrane</keyword>
<feature type="domain" description="Sodium/calcium exchanger membrane region" evidence="7">
    <location>
        <begin position="196"/>
        <end position="333"/>
    </location>
</feature>
<accession>A0A2M7H2W0</accession>
<feature type="transmembrane region" description="Helical" evidence="6">
    <location>
        <begin position="108"/>
        <end position="125"/>
    </location>
</feature>
<evidence type="ECO:0000313" key="8">
    <source>
        <dbReference type="EMBL" id="PIW36561.1"/>
    </source>
</evidence>
<feature type="domain" description="Sodium/calcium exchanger membrane region" evidence="7">
    <location>
        <begin position="7"/>
        <end position="148"/>
    </location>
</feature>
<feature type="transmembrane region" description="Helical" evidence="6">
    <location>
        <begin position="291"/>
        <end position="311"/>
    </location>
</feature>
<feature type="transmembrane region" description="Helical" evidence="6">
    <location>
        <begin position="6"/>
        <end position="25"/>
    </location>
</feature>